<dbReference type="InterPro" id="IPR004242">
    <property type="entry name" value="Transposase_21"/>
</dbReference>
<comment type="caution">
    <text evidence="2">The sequence shown here is derived from an EMBL/GenBank/DDBJ whole genome shotgun (WGS) entry which is preliminary data.</text>
</comment>
<dbReference type="Pfam" id="PF02992">
    <property type="entry name" value="Transposase_21"/>
    <property type="match status" value="1"/>
</dbReference>
<organism evidence="2 3">
    <name type="scientific">Cardamine amara subsp. amara</name>
    <dbReference type="NCBI Taxonomy" id="228776"/>
    <lineage>
        <taxon>Eukaryota</taxon>
        <taxon>Viridiplantae</taxon>
        <taxon>Streptophyta</taxon>
        <taxon>Embryophyta</taxon>
        <taxon>Tracheophyta</taxon>
        <taxon>Spermatophyta</taxon>
        <taxon>Magnoliopsida</taxon>
        <taxon>eudicotyledons</taxon>
        <taxon>Gunneridae</taxon>
        <taxon>Pentapetalae</taxon>
        <taxon>rosids</taxon>
        <taxon>malvids</taxon>
        <taxon>Brassicales</taxon>
        <taxon>Brassicaceae</taxon>
        <taxon>Cardamineae</taxon>
        <taxon>Cardamine</taxon>
    </lineage>
</organism>
<dbReference type="AlphaFoldDB" id="A0ABD1C272"/>
<keyword evidence="3" id="KW-1185">Reference proteome</keyword>
<protein>
    <recommendedName>
        <fullName evidence="1">Transposase-associated domain-containing protein</fullName>
    </recommendedName>
</protein>
<dbReference type="InterPro" id="IPR029480">
    <property type="entry name" value="Transpos_assoc"/>
</dbReference>
<sequence length="458" mass="53080">MSSASDVCRQRRWMYMHKDSDGNVTQEFINGLEIFMYEAGQTPLTIETGKMFCPCRKCKNTRFALSDTVWKHLLNRGFTAHYYIWFQHGEGSYCHQNEESSSNNNYEAVDCAEPSNLHCGDHYHPDHGGLEHDRIHGMVTDAFHETTTSFADNTVEEPNLDAKRFYEMLDAANQPIYDGCREGLSKLSLASRMMTIKTYHNLGDVCMDAWAELLKEYLPEDNVSAESYYEIQKLVFSLGLPSKMIDVCIDNCMIYWKDDAQLQECRFCKKPRYKPQGSGRNKIPYQRMWYLSITDRLKRLYQSERTAVAMRWHAEHSQTDGEISHPSDAKAWKHFQMVHSDFARNIRNVYLGLCTDGFSPFGISGRQYSLWPVIVTPYNLPPGMCMEKEFLFLSILVPGPKHPKRSLDVFLQPLIHELKELWYTGVRTYDCSVKRNFTMKAVLMWTISDFPAYGMLSG</sequence>
<proteinExistence type="predicted"/>
<accession>A0ABD1C272</accession>
<evidence type="ECO:0000313" key="3">
    <source>
        <dbReference type="Proteomes" id="UP001558713"/>
    </source>
</evidence>
<evidence type="ECO:0000313" key="2">
    <source>
        <dbReference type="EMBL" id="KAL1223579.1"/>
    </source>
</evidence>
<dbReference type="Pfam" id="PF13963">
    <property type="entry name" value="Transpos_assoc"/>
    <property type="match status" value="1"/>
</dbReference>
<dbReference type="EMBL" id="JBANAX010000071">
    <property type="protein sequence ID" value="KAL1223579.1"/>
    <property type="molecule type" value="Genomic_DNA"/>
</dbReference>
<reference evidence="2 3" key="1">
    <citation type="submission" date="2024-04" db="EMBL/GenBank/DDBJ databases">
        <title>Genome assembly C_amara_ONT_v2.</title>
        <authorList>
            <person name="Yant L."/>
            <person name="Moore C."/>
            <person name="Slenker M."/>
        </authorList>
    </citation>
    <scope>NUCLEOTIDE SEQUENCE [LARGE SCALE GENOMIC DNA]</scope>
    <source>
        <tissue evidence="2">Leaf</tissue>
    </source>
</reference>
<dbReference type="PANTHER" id="PTHR10775:SF185">
    <property type="entry name" value="OS08G0208400 PROTEIN"/>
    <property type="match status" value="1"/>
</dbReference>
<dbReference type="PANTHER" id="PTHR10775">
    <property type="entry name" value="OS08G0208400 PROTEIN"/>
    <property type="match status" value="1"/>
</dbReference>
<feature type="domain" description="Transposase-associated" evidence="1">
    <location>
        <begin position="11"/>
        <end position="90"/>
    </location>
</feature>
<dbReference type="Proteomes" id="UP001558713">
    <property type="component" value="Unassembled WGS sequence"/>
</dbReference>
<gene>
    <name evidence="2" type="ORF">V5N11_034327</name>
</gene>
<evidence type="ECO:0000259" key="1">
    <source>
        <dbReference type="Pfam" id="PF13963"/>
    </source>
</evidence>
<name>A0ABD1C272_CARAN</name>